<evidence type="ECO:0000256" key="5">
    <source>
        <dbReference type="ARBA" id="ARBA00035491"/>
    </source>
</evidence>
<evidence type="ECO:0000313" key="7">
    <source>
        <dbReference type="Proteomes" id="UP001320209"/>
    </source>
</evidence>
<dbReference type="PANTHER" id="PTHR35534">
    <property type="entry name" value="50S RIBOSOMAL PROTEIN L32"/>
    <property type="match status" value="1"/>
</dbReference>
<proteinExistence type="inferred from homology"/>
<evidence type="ECO:0000256" key="1">
    <source>
        <dbReference type="ARBA" id="ARBA00008560"/>
    </source>
</evidence>
<dbReference type="Proteomes" id="UP001320209">
    <property type="component" value="Chromosome"/>
</dbReference>
<reference evidence="6" key="1">
    <citation type="submission" date="2021-10" db="EMBL/GenBank/DDBJ databases">
        <title>Genome Sequence of The Candidatus Hydrogeosomobacter endosymbioticus, an Intracellular Bacterial Symbiont of the Anaerobic Ciliate GW7.</title>
        <authorList>
            <person name="Shiohama Y."/>
            <person name="Shinzato N."/>
        </authorList>
    </citation>
    <scope>NUCLEOTIDE SEQUENCE [LARGE SCALE GENOMIC DNA]</scope>
    <source>
        <strain evidence="6">200920</strain>
    </source>
</reference>
<protein>
    <recommendedName>
        <fullName evidence="4">Large ribosomal subunit protein bL32</fullName>
    </recommendedName>
    <alternativeName>
        <fullName evidence="5">50S ribosomal protein L32</fullName>
    </alternativeName>
</protein>
<evidence type="ECO:0000256" key="3">
    <source>
        <dbReference type="ARBA" id="ARBA00023274"/>
    </source>
</evidence>
<evidence type="ECO:0000256" key="2">
    <source>
        <dbReference type="ARBA" id="ARBA00022980"/>
    </source>
</evidence>
<accession>A0ABM7V9V3</accession>
<dbReference type="NCBIfam" id="TIGR01031">
    <property type="entry name" value="rpmF_bact"/>
    <property type="match status" value="1"/>
</dbReference>
<sequence>MRMRRSHDRAMHRSVQMCNDCGAVKLPHSFCSSCGKYKGRVVINIKVAKEAEES</sequence>
<keyword evidence="3" id="KW-0687">Ribonucleoprotein</keyword>
<dbReference type="EMBL" id="AP025225">
    <property type="protein sequence ID" value="BDB96561.1"/>
    <property type="molecule type" value="Genomic_DNA"/>
</dbReference>
<keyword evidence="7" id="KW-1185">Reference proteome</keyword>
<dbReference type="Pfam" id="PF01783">
    <property type="entry name" value="Ribosomal_L32p"/>
    <property type="match status" value="1"/>
</dbReference>
<comment type="similarity">
    <text evidence="1">Belongs to the bacterial ribosomal protein bL32 family.</text>
</comment>
<dbReference type="InterPro" id="IPR002677">
    <property type="entry name" value="Ribosomal_bL32"/>
</dbReference>
<keyword evidence="2" id="KW-0689">Ribosomal protein</keyword>
<dbReference type="SUPFAM" id="SSF57829">
    <property type="entry name" value="Zn-binding ribosomal proteins"/>
    <property type="match status" value="1"/>
</dbReference>
<dbReference type="PANTHER" id="PTHR35534:SF1">
    <property type="entry name" value="LARGE RIBOSOMAL SUBUNIT PROTEIN BL32"/>
    <property type="match status" value="1"/>
</dbReference>
<dbReference type="InterPro" id="IPR044957">
    <property type="entry name" value="Ribosomal_bL32_bact"/>
</dbReference>
<evidence type="ECO:0000313" key="6">
    <source>
        <dbReference type="EMBL" id="BDB96561.1"/>
    </source>
</evidence>
<dbReference type="InterPro" id="IPR011332">
    <property type="entry name" value="Ribosomal_zn-bd"/>
</dbReference>
<evidence type="ECO:0000256" key="4">
    <source>
        <dbReference type="ARBA" id="ARBA00035178"/>
    </source>
</evidence>
<organism evidence="6 7">
    <name type="scientific">Candidatus Hydrogenosomobacter endosymbioticus</name>
    <dbReference type="NCBI Taxonomy" id="2558174"/>
    <lineage>
        <taxon>Bacteria</taxon>
        <taxon>Pseudomonadati</taxon>
        <taxon>Pseudomonadota</taxon>
        <taxon>Alphaproteobacteria</taxon>
        <taxon>Holosporales</taxon>
        <taxon>Holosporaceae</taxon>
        <taxon>Candidatus Hydrogenosomobacter</taxon>
    </lineage>
</organism>
<gene>
    <name evidence="6" type="ORF">HYD_6940</name>
</gene>
<name>A0ABM7V9V3_9PROT</name>